<evidence type="ECO:0000313" key="1">
    <source>
        <dbReference type="EMBL" id="MBP2404001.1"/>
    </source>
</evidence>
<evidence type="ECO:0000313" key="2">
    <source>
        <dbReference type="Proteomes" id="UP001519291"/>
    </source>
</evidence>
<gene>
    <name evidence="1" type="ORF">JO379_003470</name>
</gene>
<reference evidence="1 2" key="1">
    <citation type="submission" date="2021-03" db="EMBL/GenBank/DDBJ databases">
        <title>Sequencing the genomes of 1000 actinobacteria strains.</title>
        <authorList>
            <person name="Klenk H.-P."/>
        </authorList>
    </citation>
    <scope>NUCLEOTIDE SEQUENCE [LARGE SCALE GENOMIC DNA]</scope>
    <source>
        <strain evidence="1 2">DSM 41480</strain>
    </source>
</reference>
<protein>
    <submittedName>
        <fullName evidence="1">Tetratricopeptide (TPR) repeat protein</fullName>
    </submittedName>
</protein>
<organism evidence="1 2">
    <name type="scientific">Streptomyces syringium</name>
    <dbReference type="NCBI Taxonomy" id="76729"/>
    <lineage>
        <taxon>Bacteria</taxon>
        <taxon>Bacillati</taxon>
        <taxon>Actinomycetota</taxon>
        <taxon>Actinomycetes</taxon>
        <taxon>Kitasatosporales</taxon>
        <taxon>Streptomycetaceae</taxon>
        <taxon>Streptomyces</taxon>
    </lineage>
</organism>
<dbReference type="InterPro" id="IPR011990">
    <property type="entry name" value="TPR-like_helical_dom_sf"/>
</dbReference>
<accession>A0ABS4Y5J4</accession>
<keyword evidence="2" id="KW-1185">Reference proteome</keyword>
<name>A0ABS4Y5J4_9ACTN</name>
<dbReference type="SUPFAM" id="SSF48452">
    <property type="entry name" value="TPR-like"/>
    <property type="match status" value="1"/>
</dbReference>
<dbReference type="Proteomes" id="UP001519291">
    <property type="component" value="Unassembled WGS sequence"/>
</dbReference>
<dbReference type="EMBL" id="JAGIOH010000001">
    <property type="protein sequence ID" value="MBP2404001.1"/>
    <property type="molecule type" value="Genomic_DNA"/>
</dbReference>
<comment type="caution">
    <text evidence="1">The sequence shown here is derived from an EMBL/GenBank/DDBJ whole genome shotgun (WGS) entry which is preliminary data.</text>
</comment>
<proteinExistence type="predicted"/>
<sequence>MPNPSHIPELPARLLADPEMITACRDRDFSKIFTLVRRAGLYPYLIAQRTGLTPSRVGEVISKKRKLRDMQVIERVSDGLRVPGHMLGLARRPWEAPAAGSPAAKPEAVVPASSLHTVQPVSAIPGTDLDSILTAATGPRLSPSTLRALHSSIEDYWRRDDEHGGEVLRPAVVGQLRYVVDLIKEASEGAYRDSLFGIAAELARLTGWIYFDARQYSQARTYFAESLQLAKAINDRPFMANVLACMSLQATYEDKLADAVALSTAAQDTAREHGATPRVMSMLSMREAFAHASMSSHGARLAAHASLAEAHRQFERISPEDPDPAWVTYFDEPKLIVDTGIAHGRLGEAQVAEPLIADALQREDARNQRGRAFHAFWLATTQLQRGNVDQACSTATLSLETASSVGSERVMGHLRDFQSQLAPYSQQPEAVAFRTRLRAALQ</sequence>
<dbReference type="Gene3D" id="1.25.40.10">
    <property type="entry name" value="Tetratricopeptide repeat domain"/>
    <property type="match status" value="1"/>
</dbReference>